<name>A0AC61QV92_9FIRM</name>
<organism evidence="1 2">
    <name type="scientific">Hominisplanchenecus murintestinalis</name>
    <dbReference type="NCBI Taxonomy" id="2941517"/>
    <lineage>
        <taxon>Bacteria</taxon>
        <taxon>Bacillati</taxon>
        <taxon>Bacillota</taxon>
        <taxon>Clostridia</taxon>
        <taxon>Lachnospirales</taxon>
        <taxon>Lachnospiraceae</taxon>
        <taxon>Hominisplanchenecus</taxon>
    </lineage>
</organism>
<sequence>MERDVIVLYIIAGVSFSFALFNCILFAIKHGKTTKTNGTIVSIKSTNPTNEKWRNAKLAEISYRVNDRNIVSKNRIQVPLTSKIGTPITVRYDRNQPERIYSYSAKRIITGFLIGIGSVLIAVLMQIH</sequence>
<accession>A0AC61QV92</accession>
<keyword evidence="2" id="KW-1185">Reference proteome</keyword>
<comment type="caution">
    <text evidence="1">The sequence shown here is derived from an EMBL/GenBank/DDBJ whole genome shotgun (WGS) entry which is preliminary data.</text>
</comment>
<evidence type="ECO:0000313" key="1">
    <source>
        <dbReference type="EMBL" id="TGX96592.1"/>
    </source>
</evidence>
<reference evidence="1" key="1">
    <citation type="submission" date="2019-04" db="EMBL/GenBank/DDBJ databases">
        <title>Microbes associate with the intestines of laboratory mice.</title>
        <authorList>
            <person name="Navarre W."/>
            <person name="Wong E."/>
            <person name="Huang K."/>
            <person name="Tropini C."/>
            <person name="Ng K."/>
            <person name="Yu B."/>
        </authorList>
    </citation>
    <scope>NUCLEOTIDE SEQUENCE</scope>
    <source>
        <strain evidence="1">NM72_1-8</strain>
    </source>
</reference>
<dbReference type="EMBL" id="SRZB01000055">
    <property type="protein sequence ID" value="TGX96592.1"/>
    <property type="molecule type" value="Genomic_DNA"/>
</dbReference>
<proteinExistence type="predicted"/>
<evidence type="ECO:0000313" key="2">
    <source>
        <dbReference type="Proteomes" id="UP000307720"/>
    </source>
</evidence>
<protein>
    <submittedName>
        <fullName evidence="1">Uncharacterized protein</fullName>
    </submittedName>
</protein>
<dbReference type="Proteomes" id="UP000307720">
    <property type="component" value="Unassembled WGS sequence"/>
</dbReference>
<gene>
    <name evidence="1" type="ORF">E5357_15605</name>
</gene>